<evidence type="ECO:0000256" key="4">
    <source>
        <dbReference type="ARBA" id="ARBA00022723"/>
    </source>
</evidence>
<dbReference type="Gene3D" id="2.130.10.10">
    <property type="entry name" value="YVTN repeat-like/Quinoprotein amine dehydrogenase"/>
    <property type="match status" value="1"/>
</dbReference>
<organism evidence="9 10">
    <name type="scientific">Thioalkalivibrio versutus</name>
    <dbReference type="NCBI Taxonomy" id="106634"/>
    <lineage>
        <taxon>Bacteria</taxon>
        <taxon>Pseudomonadati</taxon>
        <taxon>Pseudomonadota</taxon>
        <taxon>Gammaproteobacteria</taxon>
        <taxon>Chromatiales</taxon>
        <taxon>Ectothiorhodospiraceae</taxon>
        <taxon>Thioalkalivibrio</taxon>
    </lineage>
</organism>
<keyword evidence="4" id="KW-0479">Metal-binding</keyword>
<dbReference type="EMBL" id="CP011367">
    <property type="protein sequence ID" value="AKJ96381.1"/>
    <property type="molecule type" value="Genomic_DNA"/>
</dbReference>
<keyword evidence="5" id="KW-0106">Calcium</keyword>
<name>A0A0G3GC06_9GAMM</name>
<evidence type="ECO:0000256" key="3">
    <source>
        <dbReference type="ARBA" id="ARBA00022558"/>
    </source>
</evidence>
<evidence type="ECO:0000256" key="1">
    <source>
        <dbReference type="ARBA" id="ARBA00004561"/>
    </source>
</evidence>
<dbReference type="Pfam" id="PF05567">
    <property type="entry name" value="T4P_PilY1"/>
    <property type="match status" value="1"/>
</dbReference>
<evidence type="ECO:0000256" key="2">
    <source>
        <dbReference type="ARBA" id="ARBA00008387"/>
    </source>
</evidence>
<dbReference type="STRING" id="106634.TVD_01420"/>
<evidence type="ECO:0000313" key="9">
    <source>
        <dbReference type="EMBL" id="AKJ96381.1"/>
    </source>
</evidence>
<dbReference type="Proteomes" id="UP000064201">
    <property type="component" value="Chromosome"/>
</dbReference>
<dbReference type="GO" id="GO:0009289">
    <property type="term" value="C:pilus"/>
    <property type="evidence" value="ECO:0007669"/>
    <property type="project" value="UniProtKB-SubCell"/>
</dbReference>
<evidence type="ECO:0000259" key="8">
    <source>
        <dbReference type="Pfam" id="PF05567"/>
    </source>
</evidence>
<dbReference type="PATRIC" id="fig|106634.4.peg.290"/>
<keyword evidence="6" id="KW-0281">Fimbrium</keyword>
<dbReference type="SUPFAM" id="SSF50998">
    <property type="entry name" value="Quinoprotein alcohol dehydrogenase-like"/>
    <property type="match status" value="1"/>
</dbReference>
<dbReference type="KEGG" id="tvr:TVD_01420"/>
<feature type="domain" description="PilY1 beta-propeller" evidence="8">
    <location>
        <begin position="670"/>
        <end position="958"/>
    </location>
</feature>
<reference evidence="9 10" key="1">
    <citation type="submission" date="2015-04" db="EMBL/GenBank/DDBJ databases">
        <title>Complete Sequence for the Genome of the Thioalkalivibrio versutus D301.</title>
        <authorList>
            <person name="Mu T."/>
            <person name="Zhou J."/>
            <person name="Xu X."/>
        </authorList>
    </citation>
    <scope>NUCLEOTIDE SEQUENCE [LARGE SCALE GENOMIC DNA]</scope>
    <source>
        <strain evidence="9 10">D301</strain>
    </source>
</reference>
<dbReference type="AlphaFoldDB" id="A0A0G3GC06"/>
<feature type="region of interest" description="Disordered" evidence="7">
    <location>
        <begin position="320"/>
        <end position="344"/>
    </location>
</feature>
<feature type="compositionally biased region" description="Gly residues" evidence="7">
    <location>
        <begin position="1092"/>
        <end position="1102"/>
    </location>
</feature>
<keyword evidence="10" id="KW-1185">Reference proteome</keyword>
<dbReference type="InterPro" id="IPR015943">
    <property type="entry name" value="WD40/YVTN_repeat-like_dom_sf"/>
</dbReference>
<proteinExistence type="inferred from homology"/>
<dbReference type="InterPro" id="IPR011047">
    <property type="entry name" value="Quinoprotein_ADH-like_sf"/>
</dbReference>
<accession>A0A0G3GC06</accession>
<dbReference type="InterPro" id="IPR018391">
    <property type="entry name" value="PQQ_b-propeller_rpt"/>
</dbReference>
<sequence length="1139" mass="122237">MMVGMGSAHSSQVAQTPLFLTSSVDPNVMFILDDSGSMHWDILPDDSIYSYYTFPRPSGVYGSSNYSHFVVNFNDNIYSAFLRSAETNAQYYNPRVTYKPWVESDGTPMDDAPIDAAPHNPMLPGLGSRDLTADNTNTAGWDNCLVSSQGNFSGCTYNAESRTFFPSIYYRFDGGDISDLGNYERVEIRPSTSTYTFSQAGDPPDMDYSELRSDCSAGNGTCTYSEEIQNFANWYTYHRSRILTSRGAIGTAFAEQGDSFRVGYGAINAGTSNVDDVDTDRIIRGVRAFSGSDRDAWFDLLYERPIPAAGTPLRTALQSAGEYFSRSDSQGPWSSTPGQTGGEDLECRQSFTILMSDGYWNGASPAVGNTDGSAGPEIESPDGDTVQYQPSAPFEDDYSNTLADVAMHYWKRDLQPGLANRVPDTEFNPAFWQHMVTYTVGLGVYGDIDPDAAFAAIETGDNIDWPNPTSSNEAKIDDMLHAAVNSRGGFFSTDDPDVFASELSEVLQDIIGRVETSATSAAVSSAVLETQTRAFLAGFRSTDWSGTLEGRPIGAGGTVAESGCAECWDAEEELAAQAASGNRNIFTRATNAAGVSGTGGGVQFQASNLHADQLAALDHNSTGANDGRGPDRVAWLGGEELSGFRSRTESGEPRLLGDIINSDPVFEDGVIYVGANDGMLHAFDGETGKELFAFIPSRLLLPEDGADFAPLSRLTDENYADNHRYFVDGKLAVRRVVDGDGDLRTVLVGSLGAGGRQVFALDVSDPGNFSSDDVLWEFSHAELGVSIGAPQVARTRPNGEWAAFFGNGYNSASHEASLFVVDLFTGDLETNISTGVGDDTTPNGLATPFVTDWPSGDFRADRVYAGDRLGNLWVFDLSSDTHRLLANATDPSGNPQPITTRPVGQILDSGEAMISFGTGSFLFNADGTDNQVQSLYGVLDTQSPAGQAAERSDLVTQEIVFQGTVDTASGPQEVRVISDNPVDLTTDRGWILDLDLEDGERVISPPRALGVNQQRVRFSTLVPDDDPCGTGRRGFLMDFDLLTGGRLSQPVFDLDGDGQFGDSDLVTIPGLGDVPISGLAFGQGESTTSVLGGNGNGNGNGNGDPDECDGVWLFTGQGEKVCVDDEDRLTGRQSWQQLR</sequence>
<feature type="compositionally biased region" description="Polar residues" evidence="7">
    <location>
        <begin position="326"/>
        <end position="338"/>
    </location>
</feature>
<dbReference type="InterPro" id="IPR008707">
    <property type="entry name" value="B-propeller_PilY1"/>
</dbReference>
<evidence type="ECO:0000313" key="10">
    <source>
        <dbReference type="Proteomes" id="UP000064201"/>
    </source>
</evidence>
<dbReference type="SMART" id="SM00564">
    <property type="entry name" value="PQQ"/>
    <property type="match status" value="3"/>
</dbReference>
<keyword evidence="3" id="KW-1029">Fimbrium biogenesis</keyword>
<comment type="similarity">
    <text evidence="2">Belongs to the PilY1 family.</text>
</comment>
<protein>
    <recommendedName>
        <fullName evidence="8">PilY1 beta-propeller domain-containing protein</fullName>
    </recommendedName>
</protein>
<evidence type="ECO:0000256" key="5">
    <source>
        <dbReference type="ARBA" id="ARBA00022837"/>
    </source>
</evidence>
<feature type="region of interest" description="Disordered" evidence="7">
    <location>
        <begin position="364"/>
        <end position="383"/>
    </location>
</feature>
<evidence type="ECO:0000256" key="6">
    <source>
        <dbReference type="ARBA" id="ARBA00023263"/>
    </source>
</evidence>
<gene>
    <name evidence="9" type="ORF">TVD_01420</name>
</gene>
<dbReference type="GO" id="GO:0046872">
    <property type="term" value="F:metal ion binding"/>
    <property type="evidence" value="ECO:0007669"/>
    <property type="project" value="UniProtKB-KW"/>
</dbReference>
<feature type="region of interest" description="Disordered" evidence="7">
    <location>
        <begin position="1087"/>
        <end position="1106"/>
    </location>
</feature>
<evidence type="ECO:0000256" key="7">
    <source>
        <dbReference type="SAM" id="MobiDB-lite"/>
    </source>
</evidence>
<comment type="subcellular location">
    <subcellularLocation>
        <location evidence="1">Fimbrium</location>
    </subcellularLocation>
</comment>